<dbReference type="GO" id="GO:0043683">
    <property type="term" value="P:type IV pilus assembly"/>
    <property type="evidence" value="ECO:0007669"/>
    <property type="project" value="InterPro"/>
</dbReference>
<dbReference type="AlphaFoldDB" id="A0A2T5PQP1"/>
<feature type="transmembrane region" description="Helical" evidence="1">
    <location>
        <begin position="12"/>
        <end position="30"/>
    </location>
</feature>
<keyword evidence="1" id="KW-1133">Transmembrane helix</keyword>
<dbReference type="Proteomes" id="UP000244052">
    <property type="component" value="Unassembled WGS sequence"/>
</dbReference>
<proteinExistence type="predicted"/>
<dbReference type="InterPro" id="IPR012902">
    <property type="entry name" value="N_methyl_site"/>
</dbReference>
<dbReference type="Gene3D" id="3.30.700.10">
    <property type="entry name" value="Glycoprotein, Type 4 Pilin"/>
    <property type="match status" value="1"/>
</dbReference>
<evidence type="ECO:0000313" key="2">
    <source>
        <dbReference type="EMBL" id="PTU80049.1"/>
    </source>
</evidence>
<dbReference type="PROSITE" id="PS00409">
    <property type="entry name" value="PROKAR_NTER_METHYL"/>
    <property type="match status" value="1"/>
</dbReference>
<sequence>MRASKGFTLIELMVTVAIIGILAAIAYPSYTQYVVRANRAEAQSYLMDLAQRQQQVLMDSRAYLSTVSALGVQEPASVTKNYTVSISGVGTAPPAFTITAAPKAGTVQAGDGDLVIDQSGAKTWAGGAW</sequence>
<dbReference type="EMBL" id="QASO01000032">
    <property type="protein sequence ID" value="PTU80049.1"/>
    <property type="molecule type" value="Genomic_DNA"/>
</dbReference>
<keyword evidence="3" id="KW-1185">Reference proteome</keyword>
<accession>A0A2T5PQP1</accession>
<dbReference type="PANTHER" id="PTHR30093:SF47">
    <property type="entry name" value="TYPE IV PILUS NON-CORE MINOR PILIN PILE"/>
    <property type="match status" value="1"/>
</dbReference>
<name>A0A2T5PQP1_ECTOL</name>
<comment type="caution">
    <text evidence="2">The sequence shown here is derived from an EMBL/GenBank/DDBJ whole genome shotgun (WGS) entry which is preliminary data.</text>
</comment>
<organism evidence="2 3">
    <name type="scientific">Ectopseudomonas oleovorans</name>
    <name type="common">Pseudomonas oleovorans</name>
    <dbReference type="NCBI Taxonomy" id="301"/>
    <lineage>
        <taxon>Bacteria</taxon>
        <taxon>Pseudomonadati</taxon>
        <taxon>Pseudomonadota</taxon>
        <taxon>Gammaproteobacteria</taxon>
        <taxon>Pseudomonadales</taxon>
        <taxon>Pseudomonadaceae</taxon>
        <taxon>Ectopseudomonas</taxon>
    </lineage>
</organism>
<dbReference type="RefSeq" id="WP_108233190.1">
    <property type="nucleotide sequence ID" value="NZ_QASO01000032.1"/>
</dbReference>
<dbReference type="InterPro" id="IPR045584">
    <property type="entry name" value="Pilin-like"/>
</dbReference>
<dbReference type="Pfam" id="PF16732">
    <property type="entry name" value="ComP_DUS"/>
    <property type="match status" value="1"/>
</dbReference>
<evidence type="ECO:0000313" key="3">
    <source>
        <dbReference type="Proteomes" id="UP000244052"/>
    </source>
</evidence>
<reference evidence="2 3" key="1">
    <citation type="submission" date="2018-04" db="EMBL/GenBank/DDBJ databases">
        <title>Pseudomonas sp. nov., isolated from mangrove soil.</title>
        <authorList>
            <person name="Chen C."/>
        </authorList>
    </citation>
    <scope>NUCLEOTIDE SEQUENCE [LARGE SCALE GENOMIC DNA]</scope>
    <source>
        <strain evidence="2 3">JCM 14246</strain>
    </source>
</reference>
<gene>
    <name evidence="2" type="ORF">DBO86_05790</name>
</gene>
<dbReference type="SUPFAM" id="SSF54523">
    <property type="entry name" value="Pili subunits"/>
    <property type="match status" value="1"/>
</dbReference>
<dbReference type="Pfam" id="PF07963">
    <property type="entry name" value="N_methyl"/>
    <property type="match status" value="1"/>
</dbReference>
<dbReference type="InterPro" id="IPR031982">
    <property type="entry name" value="PilE-like"/>
</dbReference>
<dbReference type="PANTHER" id="PTHR30093">
    <property type="entry name" value="GENERAL SECRETION PATHWAY PROTEIN G"/>
    <property type="match status" value="1"/>
</dbReference>
<keyword evidence="1" id="KW-0812">Transmembrane</keyword>
<protein>
    <submittedName>
        <fullName evidence="2">Pilus assembly protein</fullName>
    </submittedName>
</protein>
<evidence type="ECO:0000256" key="1">
    <source>
        <dbReference type="SAM" id="Phobius"/>
    </source>
</evidence>
<dbReference type="NCBIfam" id="TIGR02532">
    <property type="entry name" value="IV_pilin_GFxxxE"/>
    <property type="match status" value="1"/>
</dbReference>
<keyword evidence="1" id="KW-0472">Membrane</keyword>